<comment type="caution">
    <text evidence="3">The sequence shown here is derived from an EMBL/GenBank/DDBJ whole genome shotgun (WGS) entry which is preliminary data.</text>
</comment>
<dbReference type="Proteomes" id="UP000675747">
    <property type="component" value="Unassembled WGS sequence"/>
</dbReference>
<evidence type="ECO:0000256" key="1">
    <source>
        <dbReference type="SAM" id="MobiDB-lite"/>
    </source>
</evidence>
<accession>A0A8J8AYH1</accession>
<keyword evidence="2" id="KW-0732">Signal</keyword>
<evidence type="ECO:0000313" key="3">
    <source>
        <dbReference type="EMBL" id="MBR0563721.1"/>
    </source>
</evidence>
<feature type="region of interest" description="Disordered" evidence="1">
    <location>
        <begin position="18"/>
        <end position="39"/>
    </location>
</feature>
<feature type="chain" id="PRO_5042774407" evidence="2">
    <location>
        <begin position="20"/>
        <end position="99"/>
    </location>
</feature>
<feature type="compositionally biased region" description="Basic and acidic residues" evidence="1">
    <location>
        <begin position="69"/>
        <end position="91"/>
    </location>
</feature>
<keyword evidence="5" id="KW-1185">Reference proteome</keyword>
<feature type="signal peptide" evidence="2">
    <location>
        <begin position="1"/>
        <end position="19"/>
    </location>
</feature>
<dbReference type="EMBL" id="JAGQFT010000168">
    <property type="protein sequence ID" value="MBR0563721.1"/>
    <property type="molecule type" value="Genomic_DNA"/>
</dbReference>
<feature type="compositionally biased region" description="Basic and acidic residues" evidence="1">
    <location>
        <begin position="24"/>
        <end position="39"/>
    </location>
</feature>
<gene>
    <name evidence="4" type="ORF">KB893_005125</name>
    <name evidence="3" type="ORF">KB893_14550</name>
</gene>
<evidence type="ECO:0000256" key="2">
    <source>
        <dbReference type="SAM" id="SignalP"/>
    </source>
</evidence>
<protein>
    <submittedName>
        <fullName evidence="3">Uncharacterized protein</fullName>
    </submittedName>
</protein>
<reference evidence="3" key="2">
    <citation type="submission" date="2021-04" db="EMBL/GenBank/DDBJ databases">
        <authorList>
            <person name="Karlyshev A.V."/>
        </authorList>
    </citation>
    <scope>NUCLEOTIDE SEQUENCE</scope>
    <source>
        <strain evidence="3">LMG 29479</strain>
    </source>
</reference>
<dbReference type="RefSeq" id="WP_211927619.1">
    <property type="nucleotide sequence ID" value="NZ_JAGQFT020000003.1"/>
</dbReference>
<proteinExistence type="predicted"/>
<feature type="region of interest" description="Disordered" evidence="1">
    <location>
        <begin position="69"/>
        <end position="99"/>
    </location>
</feature>
<dbReference type="EMBL" id="JAGQFT020000003">
    <property type="protein sequence ID" value="MBS7456519.1"/>
    <property type="molecule type" value="Genomic_DNA"/>
</dbReference>
<dbReference type="AlphaFoldDB" id="A0A8J8AYH1"/>
<evidence type="ECO:0000313" key="4">
    <source>
        <dbReference type="EMBL" id="MBS7456519.1"/>
    </source>
</evidence>
<name>A0A8J8AYH1_9GAMM</name>
<organism evidence="3">
    <name type="scientific">Coralloluteibacterium stylophorae</name>
    <dbReference type="NCBI Taxonomy" id="1776034"/>
    <lineage>
        <taxon>Bacteria</taxon>
        <taxon>Pseudomonadati</taxon>
        <taxon>Pseudomonadota</taxon>
        <taxon>Gammaproteobacteria</taxon>
        <taxon>Lysobacterales</taxon>
        <taxon>Lysobacteraceae</taxon>
        <taxon>Coralloluteibacterium</taxon>
    </lineage>
</organism>
<evidence type="ECO:0000313" key="5">
    <source>
        <dbReference type="Proteomes" id="UP000675747"/>
    </source>
</evidence>
<reference evidence="4 5" key="1">
    <citation type="journal article" date="2021" name="Microbiol. Resour. Announc.">
        <title>Draft Genome Sequence of Coralloluteibacterium stylophorae LMG 29479T.</title>
        <authorList>
            <person name="Karlyshev A.V."/>
            <person name="Kudryashova E.B."/>
            <person name="Ariskina E.V."/>
            <person name="Conroy A.P."/>
            <person name="Abidueva E.Y."/>
        </authorList>
    </citation>
    <scope>NUCLEOTIDE SEQUENCE [LARGE SCALE GENOMIC DNA]</scope>
    <source>
        <strain evidence="4 5">LMG 29479</strain>
    </source>
</reference>
<sequence>MTRACSLVLLAALAAPLHAQTPERPVRSDEAGAAERQRTAERCARLSRLQSVQARRPVPAECLDGNVRSYDREDLRRTGETDLGRSLERLDPSITTRRH</sequence>